<dbReference type="InterPro" id="IPR059179">
    <property type="entry name" value="MLKL-like_MCAfunc"/>
</dbReference>
<feature type="domain" description="Novel STAND NTPase 1" evidence="1">
    <location>
        <begin position="185"/>
        <end position="314"/>
    </location>
</feature>
<proteinExistence type="predicted"/>
<dbReference type="InterPro" id="IPR036537">
    <property type="entry name" value="Adaptor_Cbl_N_dom_sf"/>
</dbReference>
<name>A0A8H7CE35_9AGAR</name>
<comment type="caution">
    <text evidence="2">The sequence shown here is derived from an EMBL/GenBank/DDBJ whole genome shotgun (WGS) entry which is preliminary data.</text>
</comment>
<dbReference type="OrthoDB" id="3033261at2759"/>
<sequence length="328" mass="36293">MLVQPTIAKIRLNNVTTCLSATANTLESVKQNKNECVQLIEQTHGLLTAIIAVYIKSNTGGELPPSMLNQIGRFTETLHKICVFVEAQQNGSKLKKIFWHTEVNTLLKDCKTGLQEGYDFFQATTTSVISVRDTEKYMKELHQEVLDMIETLSISDKASSGKMMSLDSGPTSSSNSIFMLPSNPMIFHGREAELATILKLFTVGNPRIAILGGGGMGKTSLARAVVHHREISSRYEQHRFFVACDTVTTGAELVALIGAQLELKPCKDLPRQIIQHLSDGPPCLLILDNLETVWEPTDSREEIEEFLSLLSEVTHLALMVDNVATFFV</sequence>
<protein>
    <submittedName>
        <fullName evidence="2">ATPase-AAA-core domain-containing protein</fullName>
    </submittedName>
</protein>
<dbReference type="CDD" id="cd21037">
    <property type="entry name" value="MLKL_NTD"/>
    <property type="match status" value="1"/>
</dbReference>
<keyword evidence="3" id="KW-1185">Reference proteome</keyword>
<accession>A0A8H7CE35</accession>
<organism evidence="2 3">
    <name type="scientific">Mycena venus</name>
    <dbReference type="NCBI Taxonomy" id="2733690"/>
    <lineage>
        <taxon>Eukaryota</taxon>
        <taxon>Fungi</taxon>
        <taxon>Dikarya</taxon>
        <taxon>Basidiomycota</taxon>
        <taxon>Agaricomycotina</taxon>
        <taxon>Agaricomycetes</taxon>
        <taxon>Agaricomycetidae</taxon>
        <taxon>Agaricales</taxon>
        <taxon>Marasmiineae</taxon>
        <taxon>Mycenaceae</taxon>
        <taxon>Mycena</taxon>
    </lineage>
</organism>
<dbReference type="AlphaFoldDB" id="A0A8H7CE35"/>
<dbReference type="Pfam" id="PF20703">
    <property type="entry name" value="nSTAND1"/>
    <property type="match status" value="1"/>
</dbReference>
<reference evidence="2" key="1">
    <citation type="submission" date="2020-05" db="EMBL/GenBank/DDBJ databases">
        <title>Mycena genomes resolve the evolution of fungal bioluminescence.</title>
        <authorList>
            <person name="Tsai I.J."/>
        </authorList>
    </citation>
    <scope>NUCLEOTIDE SEQUENCE</scope>
    <source>
        <strain evidence="2">CCC161011</strain>
    </source>
</reference>
<evidence type="ECO:0000313" key="2">
    <source>
        <dbReference type="EMBL" id="KAF7333835.1"/>
    </source>
</evidence>
<dbReference type="EMBL" id="JACAZI010000028">
    <property type="protein sequence ID" value="KAF7333835.1"/>
    <property type="molecule type" value="Genomic_DNA"/>
</dbReference>
<evidence type="ECO:0000259" key="1">
    <source>
        <dbReference type="Pfam" id="PF20703"/>
    </source>
</evidence>
<dbReference type="SUPFAM" id="SSF52540">
    <property type="entry name" value="P-loop containing nucleoside triphosphate hydrolases"/>
    <property type="match status" value="1"/>
</dbReference>
<dbReference type="Gene3D" id="1.20.930.20">
    <property type="entry name" value="Adaptor protein Cbl, N-terminal domain"/>
    <property type="match status" value="1"/>
</dbReference>
<gene>
    <name evidence="2" type="ORF">MVEN_02340400</name>
</gene>
<dbReference type="Gene3D" id="3.40.50.300">
    <property type="entry name" value="P-loop containing nucleotide triphosphate hydrolases"/>
    <property type="match status" value="1"/>
</dbReference>
<dbReference type="GO" id="GO:0007166">
    <property type="term" value="P:cell surface receptor signaling pathway"/>
    <property type="evidence" value="ECO:0007669"/>
    <property type="project" value="InterPro"/>
</dbReference>
<evidence type="ECO:0000313" key="3">
    <source>
        <dbReference type="Proteomes" id="UP000620124"/>
    </source>
</evidence>
<dbReference type="InterPro" id="IPR027417">
    <property type="entry name" value="P-loop_NTPase"/>
</dbReference>
<dbReference type="InterPro" id="IPR049052">
    <property type="entry name" value="nSTAND1"/>
</dbReference>
<dbReference type="Proteomes" id="UP000620124">
    <property type="component" value="Unassembled WGS sequence"/>
</dbReference>